<evidence type="ECO:0000256" key="3">
    <source>
        <dbReference type="ARBA" id="ARBA00011738"/>
    </source>
</evidence>
<dbReference type="EMBL" id="LAZR01003489">
    <property type="protein sequence ID" value="KKN17782.1"/>
    <property type="molecule type" value="Genomic_DNA"/>
</dbReference>
<name>A0A0F9P0B7_9ZZZZ</name>
<comment type="cofactor">
    <cofactor evidence="1">
        <name>pyridoxal 5'-phosphate</name>
        <dbReference type="ChEBI" id="CHEBI:597326"/>
    </cofactor>
</comment>
<dbReference type="GO" id="GO:0046656">
    <property type="term" value="P:folic acid biosynthetic process"/>
    <property type="evidence" value="ECO:0007669"/>
    <property type="project" value="UniProtKB-KW"/>
</dbReference>
<dbReference type="InterPro" id="IPR043132">
    <property type="entry name" value="BCAT-like_C"/>
</dbReference>
<dbReference type="GO" id="GO:0008696">
    <property type="term" value="F:4-amino-4-deoxychorismate lyase activity"/>
    <property type="evidence" value="ECO:0007669"/>
    <property type="project" value="UniProtKB-EC"/>
</dbReference>
<dbReference type="PANTHER" id="PTHR42743">
    <property type="entry name" value="AMINO-ACID AMINOTRANSFERASE"/>
    <property type="match status" value="1"/>
</dbReference>
<keyword evidence="6" id="KW-0456">Lyase</keyword>
<dbReference type="GO" id="GO:0030170">
    <property type="term" value="F:pyridoxal phosphate binding"/>
    <property type="evidence" value="ECO:0007669"/>
    <property type="project" value="InterPro"/>
</dbReference>
<evidence type="ECO:0000256" key="4">
    <source>
        <dbReference type="ARBA" id="ARBA00022898"/>
    </source>
</evidence>
<protein>
    <recommendedName>
        <fullName evidence="8">aminodeoxychorismate lyase</fullName>
        <ecNumber evidence="8">4.1.3.38</ecNumber>
    </recommendedName>
</protein>
<dbReference type="PANTHER" id="PTHR42743:SF2">
    <property type="entry name" value="AMINODEOXYCHORISMATE LYASE"/>
    <property type="match status" value="1"/>
</dbReference>
<evidence type="ECO:0000256" key="6">
    <source>
        <dbReference type="ARBA" id="ARBA00023239"/>
    </source>
</evidence>
<proteinExistence type="inferred from homology"/>
<evidence type="ECO:0000256" key="2">
    <source>
        <dbReference type="ARBA" id="ARBA00009320"/>
    </source>
</evidence>
<dbReference type="InterPro" id="IPR050571">
    <property type="entry name" value="Class-IV_PLP-Dep_Aminotrnsfr"/>
</dbReference>
<dbReference type="EC" id="4.1.3.38" evidence="8"/>
<dbReference type="FunFam" id="3.20.10.10:FF:000002">
    <property type="entry name" value="D-alanine aminotransferase"/>
    <property type="match status" value="1"/>
</dbReference>
<dbReference type="Pfam" id="PF01063">
    <property type="entry name" value="Aminotran_4"/>
    <property type="match status" value="1"/>
</dbReference>
<organism evidence="10">
    <name type="scientific">marine sediment metagenome</name>
    <dbReference type="NCBI Taxonomy" id="412755"/>
    <lineage>
        <taxon>unclassified sequences</taxon>
        <taxon>metagenomes</taxon>
        <taxon>ecological metagenomes</taxon>
    </lineage>
</organism>
<comment type="similarity">
    <text evidence="2">Belongs to the class-IV pyridoxal-phosphate-dependent aminotransferase family.</text>
</comment>
<dbReference type="InterPro" id="IPR017824">
    <property type="entry name" value="Aminodeoxychorismate_lyase_IV"/>
</dbReference>
<dbReference type="GO" id="GO:0008153">
    <property type="term" value="P:4-aminobenzoate biosynthetic process"/>
    <property type="evidence" value="ECO:0007669"/>
    <property type="project" value="TreeGrafter"/>
</dbReference>
<comment type="pathway">
    <text evidence="7">Cofactor biosynthesis; tetrahydrofolate biosynthesis; 4-aminobenzoate from chorismate: step 2/2.</text>
</comment>
<comment type="subunit">
    <text evidence="3">Homodimer.</text>
</comment>
<evidence type="ECO:0000256" key="1">
    <source>
        <dbReference type="ARBA" id="ARBA00001933"/>
    </source>
</evidence>
<dbReference type="Gene3D" id="3.20.10.10">
    <property type="entry name" value="D-amino Acid Aminotransferase, subunit A, domain 2"/>
    <property type="match status" value="1"/>
</dbReference>
<dbReference type="AlphaFoldDB" id="A0A0F9P0B7"/>
<evidence type="ECO:0000256" key="7">
    <source>
        <dbReference type="ARBA" id="ARBA00035633"/>
    </source>
</evidence>
<dbReference type="Gene3D" id="3.30.470.10">
    <property type="match status" value="1"/>
</dbReference>
<gene>
    <name evidence="10" type="ORF">LCGC14_0962350</name>
</gene>
<evidence type="ECO:0000256" key="8">
    <source>
        <dbReference type="ARBA" id="ARBA00035676"/>
    </source>
</evidence>
<evidence type="ECO:0000313" key="10">
    <source>
        <dbReference type="EMBL" id="KKN17782.1"/>
    </source>
</evidence>
<dbReference type="NCBIfam" id="NF004761">
    <property type="entry name" value="PRK06092.1"/>
    <property type="match status" value="1"/>
</dbReference>
<dbReference type="SUPFAM" id="SSF56752">
    <property type="entry name" value="D-aminoacid aminotransferase-like PLP-dependent enzymes"/>
    <property type="match status" value="1"/>
</dbReference>
<keyword evidence="5" id="KW-0289">Folate biosynthesis</keyword>
<sequence length="271" mass="29935">MPNKMQTIIAADQNSTLSTRDRGLNYGDGFFTTAKVVDGQVQYWAHHKARLIECAQRLGFPELDFNSLENQIALHIKAAPLNVLKILVTRGEGGRGYGLPCECNITILLSVLDYPSNYSTLAKKGINLEISPIKLAAQPHLAGLKTLNRLEQVLVKKAMQTQDCDDVLVLDYNNNVIEASAANIFAIKNKCVFTPLLDECGIKGVYLQSLCDKLPIEFKRVKVEDLTQADAVFVCNSLMGAVPVKRIEQQVFNTDDSHALLTKLLAKEAEC</sequence>
<dbReference type="InterPro" id="IPR001544">
    <property type="entry name" value="Aminotrans_IV"/>
</dbReference>
<evidence type="ECO:0000256" key="9">
    <source>
        <dbReference type="ARBA" id="ARBA00049529"/>
    </source>
</evidence>
<dbReference type="NCBIfam" id="TIGR03461">
    <property type="entry name" value="pabC_Proteo"/>
    <property type="match status" value="1"/>
</dbReference>
<reference evidence="10" key="1">
    <citation type="journal article" date="2015" name="Nature">
        <title>Complex archaea that bridge the gap between prokaryotes and eukaryotes.</title>
        <authorList>
            <person name="Spang A."/>
            <person name="Saw J.H."/>
            <person name="Jorgensen S.L."/>
            <person name="Zaremba-Niedzwiedzka K."/>
            <person name="Martijn J."/>
            <person name="Lind A.E."/>
            <person name="van Eijk R."/>
            <person name="Schleper C."/>
            <person name="Guy L."/>
            <person name="Ettema T.J."/>
        </authorList>
    </citation>
    <scope>NUCLEOTIDE SEQUENCE</scope>
</reference>
<accession>A0A0F9P0B7</accession>
<keyword evidence="4" id="KW-0663">Pyridoxal phosphate</keyword>
<dbReference type="InterPro" id="IPR036038">
    <property type="entry name" value="Aminotransferase-like"/>
</dbReference>
<evidence type="ECO:0000256" key="5">
    <source>
        <dbReference type="ARBA" id="ARBA00022909"/>
    </source>
</evidence>
<dbReference type="InterPro" id="IPR043131">
    <property type="entry name" value="BCAT-like_N"/>
</dbReference>
<comment type="caution">
    <text evidence="10">The sequence shown here is derived from an EMBL/GenBank/DDBJ whole genome shotgun (WGS) entry which is preliminary data.</text>
</comment>
<dbReference type="GO" id="GO:0005829">
    <property type="term" value="C:cytosol"/>
    <property type="evidence" value="ECO:0007669"/>
    <property type="project" value="TreeGrafter"/>
</dbReference>
<comment type="catalytic activity">
    <reaction evidence="9">
        <text>4-amino-4-deoxychorismate = 4-aminobenzoate + pyruvate + H(+)</text>
        <dbReference type="Rhea" id="RHEA:16201"/>
        <dbReference type="ChEBI" id="CHEBI:15361"/>
        <dbReference type="ChEBI" id="CHEBI:15378"/>
        <dbReference type="ChEBI" id="CHEBI:17836"/>
        <dbReference type="ChEBI" id="CHEBI:58406"/>
        <dbReference type="EC" id="4.1.3.38"/>
    </reaction>
</comment>